<dbReference type="Proteomes" id="UP000790787">
    <property type="component" value="Chromosome 24"/>
</dbReference>
<reference evidence="2" key="2">
    <citation type="submission" date="2025-08" db="UniProtKB">
        <authorList>
            <consortium name="RefSeq"/>
        </authorList>
    </citation>
    <scope>IDENTIFICATION</scope>
    <source>
        <tissue evidence="2">Leaf</tissue>
    </source>
</reference>
<dbReference type="RefSeq" id="XP_075103652.1">
    <property type="nucleotide sequence ID" value="XM_075247551.1"/>
</dbReference>
<evidence type="ECO:0000313" key="2">
    <source>
        <dbReference type="RefSeq" id="XP_075103652.1"/>
    </source>
</evidence>
<name>A0AC58U2D7_TOBAC</name>
<keyword evidence="1" id="KW-1185">Reference proteome</keyword>
<sequence length="140" mass="15972">MYATVMNGFSKRGHTEKTFSLFRLMEQGSTKPYRYIYSIVIDALCKDRMLDAVVSLLNEMKQKGLVGGKMLGLCSVRWLVNVNIYPNVYTFSIVIDGLCKEEKVEDAEKIMRHMIRKGEEPTVVTYNAIADGYCLRGQID</sequence>
<reference evidence="1" key="1">
    <citation type="journal article" date="2014" name="Nat. Commun.">
        <title>The tobacco genome sequence and its comparison with those of tomato and potato.</title>
        <authorList>
            <person name="Sierro N."/>
            <person name="Battey J.N."/>
            <person name="Ouadi S."/>
            <person name="Bakaher N."/>
            <person name="Bovet L."/>
            <person name="Willig A."/>
            <person name="Goepfert S."/>
            <person name="Peitsch M.C."/>
            <person name="Ivanov N.V."/>
        </authorList>
    </citation>
    <scope>NUCLEOTIDE SEQUENCE [LARGE SCALE GENOMIC DNA]</scope>
</reference>
<accession>A0AC58U2D7</accession>
<protein>
    <submittedName>
        <fullName evidence="2">Pentatricopeptide repeat-containing protein At5g25630-like</fullName>
    </submittedName>
</protein>
<gene>
    <name evidence="2" type="primary">LOC142178227</name>
</gene>
<organism evidence="1 2">
    <name type="scientific">Nicotiana tabacum</name>
    <name type="common">Common tobacco</name>
    <dbReference type="NCBI Taxonomy" id="4097"/>
    <lineage>
        <taxon>Eukaryota</taxon>
        <taxon>Viridiplantae</taxon>
        <taxon>Streptophyta</taxon>
        <taxon>Embryophyta</taxon>
        <taxon>Tracheophyta</taxon>
        <taxon>Spermatophyta</taxon>
        <taxon>Magnoliopsida</taxon>
        <taxon>eudicotyledons</taxon>
        <taxon>Gunneridae</taxon>
        <taxon>Pentapetalae</taxon>
        <taxon>asterids</taxon>
        <taxon>lamiids</taxon>
        <taxon>Solanales</taxon>
        <taxon>Solanaceae</taxon>
        <taxon>Nicotianoideae</taxon>
        <taxon>Nicotianeae</taxon>
        <taxon>Nicotiana</taxon>
    </lineage>
</organism>
<evidence type="ECO:0000313" key="1">
    <source>
        <dbReference type="Proteomes" id="UP000790787"/>
    </source>
</evidence>
<proteinExistence type="predicted"/>